<evidence type="ECO:0000313" key="3">
    <source>
        <dbReference type="Proteomes" id="UP001551695"/>
    </source>
</evidence>
<comment type="caution">
    <text evidence="2">The sequence shown here is derived from an EMBL/GenBank/DDBJ whole genome shotgun (WGS) entry which is preliminary data.</text>
</comment>
<proteinExistence type="predicted"/>
<reference evidence="2 3" key="1">
    <citation type="submission" date="2024-06" db="EMBL/GenBank/DDBJ databases">
        <title>The Natural Products Discovery Center: Release of the First 8490 Sequenced Strains for Exploring Actinobacteria Biosynthetic Diversity.</title>
        <authorList>
            <person name="Kalkreuter E."/>
            <person name="Kautsar S.A."/>
            <person name="Yang D."/>
            <person name="Bader C.D."/>
            <person name="Teijaro C.N."/>
            <person name="Fluegel L."/>
            <person name="Davis C.M."/>
            <person name="Simpson J.R."/>
            <person name="Lauterbach L."/>
            <person name="Steele A.D."/>
            <person name="Gui C."/>
            <person name="Meng S."/>
            <person name="Li G."/>
            <person name="Viehrig K."/>
            <person name="Ye F."/>
            <person name="Su P."/>
            <person name="Kiefer A.F."/>
            <person name="Nichols A."/>
            <person name="Cepeda A.J."/>
            <person name="Yan W."/>
            <person name="Fan B."/>
            <person name="Jiang Y."/>
            <person name="Adhikari A."/>
            <person name="Zheng C.-J."/>
            <person name="Schuster L."/>
            <person name="Cowan T.M."/>
            <person name="Smanski M.J."/>
            <person name="Chevrette M.G."/>
            <person name="De Carvalho L.P.S."/>
            <person name="Shen B."/>
        </authorList>
    </citation>
    <scope>NUCLEOTIDE SEQUENCE [LARGE SCALE GENOMIC DNA]</scope>
    <source>
        <strain evidence="2 3">NPDC050403</strain>
    </source>
</reference>
<feature type="region of interest" description="Disordered" evidence="1">
    <location>
        <begin position="1"/>
        <end position="92"/>
    </location>
</feature>
<protein>
    <submittedName>
        <fullName evidence="2">Uncharacterized protein</fullName>
    </submittedName>
</protein>
<keyword evidence="3" id="KW-1185">Reference proteome</keyword>
<evidence type="ECO:0000313" key="2">
    <source>
        <dbReference type="EMBL" id="MEV0707431.1"/>
    </source>
</evidence>
<dbReference type="EMBL" id="JBFAKC010000003">
    <property type="protein sequence ID" value="MEV0707431.1"/>
    <property type="molecule type" value="Genomic_DNA"/>
</dbReference>
<name>A0ABV3FQI7_9NOCA</name>
<feature type="compositionally biased region" description="Polar residues" evidence="1">
    <location>
        <begin position="61"/>
        <end position="79"/>
    </location>
</feature>
<dbReference type="Proteomes" id="UP001551695">
    <property type="component" value="Unassembled WGS sequence"/>
</dbReference>
<sequence length="190" mass="20259">GERAAHVVPIHTAEAPRTTKSTDRQTSTSAPRPAEPPLIPLEDLPGTDQPAPAESHRRTPRSTSPTPNEQSAPVDTEQLTLDADPGPEPRHPRLTLDAIAAARNAVDDLEPEFDEPDPDADGDVEIWSVARTIADRGFSRLPVGQVAEILTLADQSWTPAGIGNEVGVPTSAVTRVLDAVVKVRRPFAVS</sequence>
<feature type="non-terminal residue" evidence="2">
    <location>
        <position position="1"/>
    </location>
</feature>
<accession>A0ABV3FQI7</accession>
<gene>
    <name evidence="2" type="ORF">AB0I48_07715</name>
</gene>
<evidence type="ECO:0000256" key="1">
    <source>
        <dbReference type="SAM" id="MobiDB-lite"/>
    </source>
</evidence>
<organism evidence="2 3">
    <name type="scientific">Nocardia aurea</name>
    <dbReference type="NCBI Taxonomy" id="2144174"/>
    <lineage>
        <taxon>Bacteria</taxon>
        <taxon>Bacillati</taxon>
        <taxon>Actinomycetota</taxon>
        <taxon>Actinomycetes</taxon>
        <taxon>Mycobacteriales</taxon>
        <taxon>Nocardiaceae</taxon>
        <taxon>Nocardia</taxon>
    </lineage>
</organism>